<feature type="non-terminal residue" evidence="2">
    <location>
        <position position="75"/>
    </location>
</feature>
<evidence type="ECO:0000256" key="1">
    <source>
        <dbReference type="SAM" id="SignalP"/>
    </source>
</evidence>
<proteinExistence type="predicted"/>
<dbReference type="Gramene" id="KMS65280">
    <property type="protein sequence ID" value="KMS65280"/>
    <property type="gene ID" value="BVRB_037580"/>
</dbReference>
<feature type="signal peptide" evidence="1">
    <location>
        <begin position="1"/>
        <end position="16"/>
    </location>
</feature>
<evidence type="ECO:0000313" key="2">
    <source>
        <dbReference type="EMBL" id="KMS65280.1"/>
    </source>
</evidence>
<keyword evidence="3" id="KW-1185">Reference proteome</keyword>
<organism evidence="2 3">
    <name type="scientific">Beta vulgaris subsp. vulgaris</name>
    <name type="common">Beet</name>
    <dbReference type="NCBI Taxonomy" id="3555"/>
    <lineage>
        <taxon>Eukaryota</taxon>
        <taxon>Viridiplantae</taxon>
        <taxon>Streptophyta</taxon>
        <taxon>Embryophyta</taxon>
        <taxon>Tracheophyta</taxon>
        <taxon>Spermatophyta</taxon>
        <taxon>Magnoliopsida</taxon>
        <taxon>eudicotyledons</taxon>
        <taxon>Gunneridae</taxon>
        <taxon>Pentapetalae</taxon>
        <taxon>Caryophyllales</taxon>
        <taxon>Chenopodiaceae</taxon>
        <taxon>Betoideae</taxon>
        <taxon>Beta</taxon>
    </lineage>
</organism>
<dbReference type="AlphaFoldDB" id="A0A0J8BHT7"/>
<accession>A0A0J8BHT7</accession>
<keyword evidence="1" id="KW-0732">Signal</keyword>
<feature type="chain" id="PRO_5005294438" evidence="1">
    <location>
        <begin position="17"/>
        <end position="75"/>
    </location>
</feature>
<protein>
    <submittedName>
        <fullName evidence="2">Uncharacterized protein</fullName>
    </submittedName>
</protein>
<gene>
    <name evidence="2" type="ORF">BVRB_037580</name>
</gene>
<sequence>RASVLALLLGISSVCSIIVQDAANWNAAHYWGGGIGACAKILTAPNGEIFCGAKDGSIRKFPSITSSENDAVLVW</sequence>
<evidence type="ECO:0000313" key="3">
    <source>
        <dbReference type="Proteomes" id="UP000035740"/>
    </source>
</evidence>
<feature type="non-terminal residue" evidence="2">
    <location>
        <position position="1"/>
    </location>
</feature>
<name>A0A0J8BHT7_BETVV</name>
<dbReference type="EMBL" id="KQ111472">
    <property type="protein sequence ID" value="KMS65280.1"/>
    <property type="molecule type" value="Genomic_DNA"/>
</dbReference>
<reference evidence="2 3" key="1">
    <citation type="journal article" date="2014" name="Nature">
        <title>The genome of the recently domesticated crop plant sugar beet (Beta vulgaris).</title>
        <authorList>
            <person name="Dohm J.C."/>
            <person name="Minoche A.E."/>
            <person name="Holtgrawe D."/>
            <person name="Capella-Gutierrez S."/>
            <person name="Zakrzewski F."/>
            <person name="Tafer H."/>
            <person name="Rupp O."/>
            <person name="Sorensen T.R."/>
            <person name="Stracke R."/>
            <person name="Reinhardt R."/>
            <person name="Goesmann A."/>
            <person name="Kraft T."/>
            <person name="Schulz B."/>
            <person name="Stadler P.F."/>
            <person name="Schmidt T."/>
            <person name="Gabaldon T."/>
            <person name="Lehrach H."/>
            <person name="Weisshaar B."/>
            <person name="Himmelbauer H."/>
        </authorList>
    </citation>
    <scope>NUCLEOTIDE SEQUENCE [LARGE SCALE GENOMIC DNA]</scope>
    <source>
        <tissue evidence="2">Taproot</tissue>
    </source>
</reference>
<dbReference type="Proteomes" id="UP000035740">
    <property type="component" value="Unassembled WGS sequence"/>
</dbReference>